<proteinExistence type="predicted"/>
<name>T0YRM5_9ZZZZ</name>
<evidence type="ECO:0000313" key="1">
    <source>
        <dbReference type="EMBL" id="EQD38166.1"/>
    </source>
</evidence>
<dbReference type="EMBL" id="AUZY01010602">
    <property type="protein sequence ID" value="EQD38166.1"/>
    <property type="molecule type" value="Genomic_DNA"/>
</dbReference>
<dbReference type="AlphaFoldDB" id="T0YRM5"/>
<protein>
    <recommendedName>
        <fullName evidence="2">DUF2341 domain-containing protein</fullName>
    </recommendedName>
</protein>
<comment type="caution">
    <text evidence="1">The sequence shown here is derived from an EMBL/GenBank/DDBJ whole genome shotgun (WGS) entry which is preliminary data.</text>
</comment>
<organism evidence="1">
    <name type="scientific">mine drainage metagenome</name>
    <dbReference type="NCBI Taxonomy" id="410659"/>
    <lineage>
        <taxon>unclassified sequences</taxon>
        <taxon>metagenomes</taxon>
        <taxon>ecological metagenomes</taxon>
    </lineage>
</organism>
<accession>T0YRM5</accession>
<feature type="non-terminal residue" evidence="1">
    <location>
        <position position="170"/>
    </location>
</feature>
<sequence>MNFRPTADRSRLKFLSAHGTLLLLATVILLVSSSGPGLLSPTGTGRSPSVGVPAPPPGTLPLRASGSPAPGLVAFVPIRLNATVATIPAGTDVNLTVDFAAYAGYLDANLTNVEFLYPNGTAIPAWLQNGSSSTSKASVVWLDLGEPLVRGLPQTILLGILGPDHYNLGT</sequence>
<gene>
    <name evidence="1" type="ORF">B1B_15941</name>
</gene>
<reference evidence="1" key="1">
    <citation type="submission" date="2013-08" db="EMBL/GenBank/DDBJ databases">
        <authorList>
            <person name="Mendez C."/>
            <person name="Richter M."/>
            <person name="Ferrer M."/>
            <person name="Sanchez J."/>
        </authorList>
    </citation>
    <scope>NUCLEOTIDE SEQUENCE</scope>
</reference>
<reference evidence="1" key="2">
    <citation type="journal article" date="2014" name="ISME J.">
        <title>Microbial stratification in low pH oxic and suboxic macroscopic growths along an acid mine drainage.</title>
        <authorList>
            <person name="Mendez-Garcia C."/>
            <person name="Mesa V."/>
            <person name="Sprenger R.R."/>
            <person name="Richter M."/>
            <person name="Diez M.S."/>
            <person name="Solano J."/>
            <person name="Bargiela R."/>
            <person name="Golyshina O.V."/>
            <person name="Manteca A."/>
            <person name="Ramos J.L."/>
            <person name="Gallego J.R."/>
            <person name="Llorente I."/>
            <person name="Martins Dos Santos V.A."/>
            <person name="Jensen O.N."/>
            <person name="Pelaez A.I."/>
            <person name="Sanchez J."/>
            <person name="Ferrer M."/>
        </authorList>
    </citation>
    <scope>NUCLEOTIDE SEQUENCE</scope>
</reference>
<evidence type="ECO:0008006" key="2">
    <source>
        <dbReference type="Google" id="ProtNLM"/>
    </source>
</evidence>